<feature type="domain" description="C2H2-type" evidence="13">
    <location>
        <begin position="438"/>
        <end position="466"/>
    </location>
</feature>
<name>A0AA35PL36_9SAUR</name>
<protein>
    <submittedName>
        <fullName evidence="15">Protein ANTAGONIST OF LIKE HETEROCHROMATIN PROTEIN 1-like</fullName>
    </submittedName>
</protein>
<gene>
    <name evidence="15" type="ORF">PODLI_1B021169</name>
</gene>
<keyword evidence="7 11" id="KW-0863">Zinc-finger</keyword>
<evidence type="ECO:0000256" key="10">
    <source>
        <dbReference type="ARBA" id="ARBA00023242"/>
    </source>
</evidence>
<comment type="similarity">
    <text evidence="3">Belongs to the HARBI1 family.</text>
</comment>
<comment type="cofactor">
    <cofactor evidence="1">
        <name>a divalent metal cation</name>
        <dbReference type="ChEBI" id="CHEBI:60240"/>
    </cofactor>
</comment>
<feature type="region of interest" description="Disordered" evidence="12">
    <location>
        <begin position="754"/>
        <end position="779"/>
    </location>
</feature>
<evidence type="ECO:0000256" key="5">
    <source>
        <dbReference type="ARBA" id="ARBA00022723"/>
    </source>
</evidence>
<dbReference type="Gene3D" id="6.10.140.140">
    <property type="match status" value="1"/>
</dbReference>
<feature type="domain" description="KRAB" evidence="14">
    <location>
        <begin position="305"/>
        <end position="377"/>
    </location>
</feature>
<comment type="subcellular location">
    <subcellularLocation>
        <location evidence="2">Nucleus</location>
    </subcellularLocation>
</comment>
<evidence type="ECO:0000313" key="15">
    <source>
        <dbReference type="EMBL" id="CAI5789473.1"/>
    </source>
</evidence>
<dbReference type="EMBL" id="OX395137">
    <property type="protein sequence ID" value="CAI5789473.1"/>
    <property type="molecule type" value="Genomic_DNA"/>
</dbReference>
<dbReference type="SMART" id="SM00355">
    <property type="entry name" value="ZnF_C2H2"/>
    <property type="match status" value="2"/>
</dbReference>
<evidence type="ECO:0000256" key="4">
    <source>
        <dbReference type="ARBA" id="ARBA00022722"/>
    </source>
</evidence>
<dbReference type="SMART" id="SM00349">
    <property type="entry name" value="KRAB"/>
    <property type="match status" value="1"/>
</dbReference>
<dbReference type="GO" id="GO:0016787">
    <property type="term" value="F:hydrolase activity"/>
    <property type="evidence" value="ECO:0007669"/>
    <property type="project" value="UniProtKB-KW"/>
</dbReference>
<dbReference type="InterPro" id="IPR036236">
    <property type="entry name" value="Znf_C2H2_sf"/>
</dbReference>
<feature type="compositionally biased region" description="Basic and acidic residues" evidence="12">
    <location>
        <begin position="369"/>
        <end position="378"/>
    </location>
</feature>
<dbReference type="Gene3D" id="3.30.160.60">
    <property type="entry name" value="Classic Zinc Finger"/>
    <property type="match status" value="1"/>
</dbReference>
<dbReference type="SUPFAM" id="SSF109640">
    <property type="entry name" value="KRAB domain (Kruppel-associated box)"/>
    <property type="match status" value="1"/>
</dbReference>
<reference evidence="15" key="1">
    <citation type="submission" date="2022-12" db="EMBL/GenBank/DDBJ databases">
        <authorList>
            <person name="Alioto T."/>
            <person name="Alioto T."/>
            <person name="Gomez Garrido J."/>
        </authorList>
    </citation>
    <scope>NUCLEOTIDE SEQUENCE</scope>
</reference>
<evidence type="ECO:0000256" key="2">
    <source>
        <dbReference type="ARBA" id="ARBA00004123"/>
    </source>
</evidence>
<accession>A0AA35PL36</accession>
<proteinExistence type="inferred from homology"/>
<dbReference type="SUPFAM" id="SSF57667">
    <property type="entry name" value="beta-beta-alpha zinc fingers"/>
    <property type="match status" value="1"/>
</dbReference>
<feature type="region of interest" description="Disordered" evidence="12">
    <location>
        <begin position="178"/>
        <end position="214"/>
    </location>
</feature>
<evidence type="ECO:0000256" key="6">
    <source>
        <dbReference type="ARBA" id="ARBA00022737"/>
    </source>
</evidence>
<feature type="compositionally biased region" description="Acidic residues" evidence="12">
    <location>
        <begin position="198"/>
        <end position="214"/>
    </location>
</feature>
<dbReference type="Pfam" id="PF13359">
    <property type="entry name" value="DDE_Tnp_4"/>
    <property type="match status" value="1"/>
</dbReference>
<evidence type="ECO:0000313" key="16">
    <source>
        <dbReference type="Proteomes" id="UP001178461"/>
    </source>
</evidence>
<dbReference type="InterPro" id="IPR013083">
    <property type="entry name" value="Znf_RING/FYVE/PHD"/>
</dbReference>
<evidence type="ECO:0000256" key="1">
    <source>
        <dbReference type="ARBA" id="ARBA00001968"/>
    </source>
</evidence>
<evidence type="ECO:0000259" key="14">
    <source>
        <dbReference type="PROSITE" id="PS50805"/>
    </source>
</evidence>
<evidence type="ECO:0000256" key="3">
    <source>
        <dbReference type="ARBA" id="ARBA00006958"/>
    </source>
</evidence>
<dbReference type="GO" id="GO:0008270">
    <property type="term" value="F:zinc ion binding"/>
    <property type="evidence" value="ECO:0007669"/>
    <property type="project" value="UniProtKB-KW"/>
</dbReference>
<dbReference type="PROSITE" id="PS50157">
    <property type="entry name" value="ZINC_FINGER_C2H2_2"/>
    <property type="match status" value="2"/>
</dbReference>
<dbReference type="Pfam" id="PF13837">
    <property type="entry name" value="Myb_DNA-bind_4"/>
    <property type="match status" value="1"/>
</dbReference>
<dbReference type="PANTHER" id="PTHR22930:SF206">
    <property type="entry name" value="NUCLEASE HARBI1"/>
    <property type="match status" value="1"/>
</dbReference>
<dbReference type="InterPro" id="IPR036051">
    <property type="entry name" value="KRAB_dom_sf"/>
</dbReference>
<dbReference type="GO" id="GO:0006355">
    <property type="term" value="P:regulation of DNA-templated transcription"/>
    <property type="evidence" value="ECO:0007669"/>
    <property type="project" value="InterPro"/>
</dbReference>
<dbReference type="GO" id="GO:0005634">
    <property type="term" value="C:nucleus"/>
    <property type="evidence" value="ECO:0007669"/>
    <property type="project" value="UniProtKB-SubCell"/>
</dbReference>
<keyword evidence="8" id="KW-0378">Hydrolase</keyword>
<keyword evidence="16" id="KW-1185">Reference proteome</keyword>
<keyword evidence="4" id="KW-0540">Nuclease</keyword>
<dbReference type="InterPro" id="IPR001909">
    <property type="entry name" value="KRAB"/>
</dbReference>
<dbReference type="PANTHER" id="PTHR22930">
    <property type="match status" value="1"/>
</dbReference>
<dbReference type="Gene3D" id="3.30.40.10">
    <property type="entry name" value="Zinc/RING finger domain, C3HC4 (zinc finger)"/>
    <property type="match status" value="1"/>
</dbReference>
<sequence length="1252" mass="138172">MTAVGRPPFLVQVEETPNNGSSWWCPSRKAASAWGADVLLRRETFPETGSEAFLAPVFLWEGVPEASVSSRASGEQPAEDPCSLAGLGLGLGVSRGRTPSPVVHRGGGGACAAKERDCDLAGKPRRETPPPPPPPPPGPGGGWPIPPQVPQGHSGLFSRGRCKRMAEGVQMQREVMLENRKPVAPLDSASTKDAAACDLEEEEEDEQEQGEADWAMEEDMYIGEPPGKREAAVADPPAQDKPGKGAASSTISSPGCKGPPWMSPRPPEPPGAWRGLCTWECWHQRVLELLEQEQVAQSPPRAAQVTFEDVAVYFSPEEWAQLTAWQKALYWDVMKENHNLVASLAPARDPEPEVLGRMERGEAPPSEAPMEKKPEEAPRVPSPASGAKQQLEVRRGPGAEHPCSKTQPEKAKTDALADAKPHIKREEQRGDPQGPATHHCKDCGRTFPQRDALISHVLRTHFGERALPCPQCGKFFGSDSSLAAHQSTHCLERVFTCIDCKSNFVYEEQEAARIHAQLALGKLFKCFGCSCKIAALLARDQKPDAQEGCPPFGQLDATFYSRQRAMEQVRQRAAHWTTSETKAFVELWGDDRVQTALFDNYRNEVQYKRLSDKMRKMGFHRNLEQCRQRAKDLRRGFKEIQDGNLHSNRARQTMPFFALLDRFLLMSRGLVVPKVCVNRTKQRGRKGRGRREEPQGGEAPFLLALPAQHPNLRDRMLQEQDPYLHALALPDFHLQSRFTSQYRQGAGLPDYQLPTPDQDPPANAVGLPGCPLEGQDEDSPTLRLADFSLRPQDPDASLAVESCRAAARSQSRDLVLSPINGLSATSSLWSEIASMTPTENPAGVAAPGSAQTWHPGKAPSSSAKRMRDLRLRRRRQRAAMARVLLGASYRPNDRTVWSKTQKTDWWDNLVAGPADEGEWVRYFRMSREAVLELVERLRPVLQREDTNMRAAIPVDKRVALTLWKLATSDSYRSVANQFGVGVSTASVIVMEVCEAIHDVLLQQVVRLGDAQAVMEGFEQLGFPNCIGAVDETHIPILCSPHGASAYINGKGLVSMVLQALVDSAGRFMDVYAGWSGGLQDSGLPWGSPLFERMEKGTFGPQTTTEIEGVAVGPVLLGGPACPLRPWLMKPYPEAPEGPRQRFNLLLGKCRMAVSYAFERLKGRWRCLLKRLDVAEKNVPLVIVACCILHNICESRNEAMQEGWEEGMDYADLPSAEGHADAFSDAEEGAGEAHGVREAYCTFFEKRRQAEEL</sequence>
<evidence type="ECO:0000256" key="11">
    <source>
        <dbReference type="PROSITE-ProRule" id="PRU00042"/>
    </source>
</evidence>
<evidence type="ECO:0000256" key="12">
    <source>
        <dbReference type="SAM" id="MobiDB-lite"/>
    </source>
</evidence>
<keyword evidence="10" id="KW-0539">Nucleus</keyword>
<evidence type="ECO:0000256" key="7">
    <source>
        <dbReference type="ARBA" id="ARBA00022771"/>
    </source>
</evidence>
<feature type="compositionally biased region" description="Basic and acidic residues" evidence="12">
    <location>
        <begin position="407"/>
        <end position="430"/>
    </location>
</feature>
<dbReference type="CDD" id="cd07765">
    <property type="entry name" value="KRAB_A-box"/>
    <property type="match status" value="1"/>
</dbReference>
<feature type="region of interest" description="Disordered" evidence="12">
    <location>
        <begin position="841"/>
        <end position="867"/>
    </location>
</feature>
<dbReference type="GO" id="GO:0004518">
    <property type="term" value="F:nuclease activity"/>
    <property type="evidence" value="ECO:0007669"/>
    <property type="project" value="UniProtKB-KW"/>
</dbReference>
<dbReference type="Proteomes" id="UP001178461">
    <property type="component" value="Chromosome 12"/>
</dbReference>
<dbReference type="Pfam" id="PF01352">
    <property type="entry name" value="KRAB"/>
    <property type="match status" value="1"/>
</dbReference>
<dbReference type="AlphaFoldDB" id="A0AA35PL36"/>
<dbReference type="InterPro" id="IPR013087">
    <property type="entry name" value="Znf_C2H2_type"/>
</dbReference>
<keyword evidence="9" id="KW-0862">Zinc</keyword>
<dbReference type="PROSITE" id="PS50805">
    <property type="entry name" value="KRAB"/>
    <property type="match status" value="1"/>
</dbReference>
<dbReference type="InterPro" id="IPR044822">
    <property type="entry name" value="Myb_DNA-bind_4"/>
</dbReference>
<feature type="region of interest" description="Disordered" evidence="12">
    <location>
        <begin position="351"/>
        <end position="439"/>
    </location>
</feature>
<evidence type="ECO:0000256" key="8">
    <source>
        <dbReference type="ARBA" id="ARBA00022801"/>
    </source>
</evidence>
<dbReference type="Gene3D" id="1.10.10.60">
    <property type="entry name" value="Homeodomain-like"/>
    <property type="match status" value="1"/>
</dbReference>
<dbReference type="PROSITE" id="PS00028">
    <property type="entry name" value="ZINC_FINGER_C2H2_1"/>
    <property type="match status" value="2"/>
</dbReference>
<evidence type="ECO:0000259" key="13">
    <source>
        <dbReference type="PROSITE" id="PS50157"/>
    </source>
</evidence>
<feature type="region of interest" description="Disordered" evidence="12">
    <location>
        <begin position="226"/>
        <end position="269"/>
    </location>
</feature>
<dbReference type="Pfam" id="PF00096">
    <property type="entry name" value="zf-C2H2"/>
    <property type="match status" value="2"/>
</dbReference>
<dbReference type="InterPro" id="IPR027806">
    <property type="entry name" value="HARBI1_dom"/>
</dbReference>
<evidence type="ECO:0000256" key="9">
    <source>
        <dbReference type="ARBA" id="ARBA00022833"/>
    </source>
</evidence>
<keyword evidence="5" id="KW-0479">Metal-binding</keyword>
<feature type="compositionally biased region" description="Basic and acidic residues" evidence="12">
    <location>
        <begin position="351"/>
        <end position="362"/>
    </location>
</feature>
<feature type="domain" description="C2H2-type" evidence="13">
    <location>
        <begin position="467"/>
        <end position="494"/>
    </location>
</feature>
<feature type="region of interest" description="Disordered" evidence="12">
    <location>
        <begin position="121"/>
        <end position="157"/>
    </location>
</feature>
<dbReference type="InterPro" id="IPR045249">
    <property type="entry name" value="HARBI1-like"/>
</dbReference>
<organism evidence="15 16">
    <name type="scientific">Podarcis lilfordi</name>
    <name type="common">Lilford's wall lizard</name>
    <dbReference type="NCBI Taxonomy" id="74358"/>
    <lineage>
        <taxon>Eukaryota</taxon>
        <taxon>Metazoa</taxon>
        <taxon>Chordata</taxon>
        <taxon>Craniata</taxon>
        <taxon>Vertebrata</taxon>
        <taxon>Euteleostomi</taxon>
        <taxon>Lepidosauria</taxon>
        <taxon>Squamata</taxon>
        <taxon>Bifurcata</taxon>
        <taxon>Unidentata</taxon>
        <taxon>Episquamata</taxon>
        <taxon>Laterata</taxon>
        <taxon>Lacertibaenia</taxon>
        <taxon>Lacertidae</taxon>
        <taxon>Podarcis</taxon>
    </lineage>
</organism>
<keyword evidence="6" id="KW-0677">Repeat</keyword>
<feature type="compositionally biased region" description="Pro residues" evidence="12">
    <location>
        <begin position="129"/>
        <end position="149"/>
    </location>
</feature>